<keyword evidence="1 9" id="KW-0820">tRNA-binding</keyword>
<evidence type="ECO:0000256" key="10">
    <source>
        <dbReference type="SAM" id="MobiDB-lite"/>
    </source>
</evidence>
<comment type="catalytic activity">
    <reaction evidence="8 9">
        <text>guanosine(26) in tRNA + 2 S-adenosyl-L-methionine = N(2)-dimethylguanosine(26) in tRNA + 2 S-adenosyl-L-homocysteine + 2 H(+)</text>
        <dbReference type="Rhea" id="RHEA:43140"/>
        <dbReference type="Rhea" id="RHEA-COMP:10359"/>
        <dbReference type="Rhea" id="RHEA-COMP:10360"/>
        <dbReference type="ChEBI" id="CHEBI:15378"/>
        <dbReference type="ChEBI" id="CHEBI:57856"/>
        <dbReference type="ChEBI" id="CHEBI:59789"/>
        <dbReference type="ChEBI" id="CHEBI:74269"/>
        <dbReference type="ChEBI" id="CHEBI:74513"/>
        <dbReference type="EC" id="2.1.1.216"/>
    </reaction>
</comment>
<evidence type="ECO:0000256" key="1">
    <source>
        <dbReference type="ARBA" id="ARBA00022555"/>
    </source>
</evidence>
<evidence type="ECO:0000256" key="9">
    <source>
        <dbReference type="PROSITE-ProRule" id="PRU00958"/>
    </source>
</evidence>
<evidence type="ECO:0000256" key="7">
    <source>
        <dbReference type="ARBA" id="ARBA00039099"/>
    </source>
</evidence>
<dbReference type="Proteomes" id="UP000785679">
    <property type="component" value="Unassembled WGS sequence"/>
</dbReference>
<sequence>MEDIPQQPPVTRARSASQSVPAGYRVLNEGLAKILYKEEKLAVDENNKIRTAKGKREANDQNETRGTVFYNPVQEFNRDISIMTIREFSKLRQEEIAAKGRYEFKGISILEALAATGLRSVRYLKEIENIKTLVANDIDPTATELMKKNFDYNQIQSEEGPYEIHTADAIDLMNSMRKDKRFFDVVDLDPYGTAVPFLESALSSIADGGLLAVTFTDMAVLCARNPHVCFYKYGAAPLSKDYCHELALRIVLKMVSEMANRQQKYIEPLLSLTVDFYVRLFIRVREGAKPCHESITKYSHVFQCLDCEAHYTHPMGVHYVEETHFDEGGKKTGKVKHPVGAASEQQIAGGAGAAEEAEEALGTSKSRDKYKLPQFKLPSRCRVCDGPLVMGGPIWNGKIHSVDFVKRLMQSVRLNQEGTNGLHKVKTHERITAILSAIIDESYLENTPLSYSMSHIASTLKVGNPKKTQLIAGFNSLGYLITQTYYDPKLFKTNAPPEVIYDIFKAWKNHVYGGDQEKIMKNIAEGSLAHRIMQRDISVKPNFNEEQVQLLIQIQKTKKYLPNPEPNWGPKGRAIGSNNAGPIKK</sequence>
<dbReference type="NCBIfam" id="TIGR00308">
    <property type="entry name" value="TRM1"/>
    <property type="match status" value="1"/>
</dbReference>
<gene>
    <name evidence="11" type="ORF">FGO68_gene2522</name>
</gene>
<dbReference type="PANTHER" id="PTHR10631:SF3">
    <property type="entry name" value="TRNA (GUANINE(26)-N(2))-DIMETHYLTRANSFERASE"/>
    <property type="match status" value="1"/>
</dbReference>
<comment type="caution">
    <text evidence="11">The sequence shown here is derived from an EMBL/GenBank/DDBJ whole genome shotgun (WGS) entry which is preliminary data.</text>
</comment>
<evidence type="ECO:0000256" key="8">
    <source>
        <dbReference type="ARBA" id="ARBA00051897"/>
    </source>
</evidence>
<feature type="region of interest" description="Disordered" evidence="10">
    <location>
        <begin position="562"/>
        <end position="585"/>
    </location>
</feature>
<dbReference type="GO" id="GO:0002940">
    <property type="term" value="P:tRNA N2-guanine methylation"/>
    <property type="evidence" value="ECO:0007669"/>
    <property type="project" value="TreeGrafter"/>
</dbReference>
<dbReference type="Gene3D" id="3.30.56.70">
    <property type="entry name" value="N2,N2-dimethylguanosine tRNA methyltransferase, C-terminal domain"/>
    <property type="match status" value="1"/>
</dbReference>
<dbReference type="PROSITE" id="PS51626">
    <property type="entry name" value="SAM_MT_TRM1"/>
    <property type="match status" value="1"/>
</dbReference>
<evidence type="ECO:0000256" key="2">
    <source>
        <dbReference type="ARBA" id="ARBA00022603"/>
    </source>
</evidence>
<dbReference type="EC" id="2.1.1.216" evidence="7 9"/>
<dbReference type="AlphaFoldDB" id="A0A8J8NVT7"/>
<evidence type="ECO:0000313" key="11">
    <source>
        <dbReference type="EMBL" id="TNV82741.1"/>
    </source>
</evidence>
<dbReference type="GO" id="GO:0000049">
    <property type="term" value="F:tRNA binding"/>
    <property type="evidence" value="ECO:0007669"/>
    <property type="project" value="UniProtKB-UniRule"/>
</dbReference>
<name>A0A8J8NVT7_HALGN</name>
<evidence type="ECO:0000256" key="3">
    <source>
        <dbReference type="ARBA" id="ARBA00022679"/>
    </source>
</evidence>
<keyword evidence="3 9" id="KW-0808">Transferase</keyword>
<dbReference type="PANTHER" id="PTHR10631">
    <property type="entry name" value="N 2 ,N 2 -DIMETHYLGUANOSINE TRNA METHYLTRANSFERASE"/>
    <property type="match status" value="1"/>
</dbReference>
<keyword evidence="12" id="KW-1185">Reference proteome</keyword>
<dbReference type="Gene3D" id="3.40.50.150">
    <property type="entry name" value="Vaccinia Virus protein VP39"/>
    <property type="match status" value="1"/>
</dbReference>
<protein>
    <recommendedName>
        <fullName evidence="7 9">tRNA (guanine(26)-N(2))-dimethyltransferase</fullName>
        <ecNumber evidence="7 9">2.1.1.216</ecNumber>
    </recommendedName>
</protein>
<dbReference type="GO" id="GO:0160104">
    <property type="term" value="F:tRNA (guanine(26)-N2)-dimethyltransferase activity"/>
    <property type="evidence" value="ECO:0007669"/>
    <property type="project" value="UniProtKB-UniRule"/>
</dbReference>
<dbReference type="InterPro" id="IPR042296">
    <property type="entry name" value="tRNA_met_Trm1_C"/>
</dbReference>
<keyword evidence="4 9" id="KW-0949">S-adenosyl-L-methionine</keyword>
<keyword evidence="2 9" id="KW-0489">Methyltransferase</keyword>
<evidence type="ECO:0000256" key="4">
    <source>
        <dbReference type="ARBA" id="ARBA00022691"/>
    </source>
</evidence>
<reference evidence="11" key="1">
    <citation type="submission" date="2019-06" db="EMBL/GenBank/DDBJ databases">
        <authorList>
            <person name="Zheng W."/>
        </authorList>
    </citation>
    <scope>NUCLEOTIDE SEQUENCE</scope>
    <source>
        <strain evidence="11">QDHG01</strain>
    </source>
</reference>
<evidence type="ECO:0000313" key="12">
    <source>
        <dbReference type="Proteomes" id="UP000785679"/>
    </source>
</evidence>
<feature type="compositionally biased region" description="Polar residues" evidence="10">
    <location>
        <begin position="576"/>
        <end position="585"/>
    </location>
</feature>
<keyword evidence="5 9" id="KW-0819">tRNA processing</keyword>
<organism evidence="11 12">
    <name type="scientific">Halteria grandinella</name>
    <dbReference type="NCBI Taxonomy" id="5974"/>
    <lineage>
        <taxon>Eukaryota</taxon>
        <taxon>Sar</taxon>
        <taxon>Alveolata</taxon>
        <taxon>Ciliophora</taxon>
        <taxon>Intramacronucleata</taxon>
        <taxon>Spirotrichea</taxon>
        <taxon>Stichotrichia</taxon>
        <taxon>Sporadotrichida</taxon>
        <taxon>Halteriidae</taxon>
        <taxon>Halteria</taxon>
    </lineage>
</organism>
<dbReference type="InterPro" id="IPR002905">
    <property type="entry name" value="Trm1"/>
</dbReference>
<dbReference type="EMBL" id="RRYP01004599">
    <property type="protein sequence ID" value="TNV82741.1"/>
    <property type="molecule type" value="Genomic_DNA"/>
</dbReference>
<evidence type="ECO:0000256" key="6">
    <source>
        <dbReference type="ARBA" id="ARBA00022884"/>
    </source>
</evidence>
<proteinExistence type="inferred from homology"/>
<dbReference type="SUPFAM" id="SSF53335">
    <property type="entry name" value="S-adenosyl-L-methionine-dependent methyltransferases"/>
    <property type="match status" value="1"/>
</dbReference>
<comment type="similarity">
    <text evidence="9">Belongs to the class I-like SAM-binding methyltransferase superfamily. Trm1 family.</text>
</comment>
<dbReference type="OrthoDB" id="6349953at2759"/>
<dbReference type="GO" id="GO:0005634">
    <property type="term" value="C:nucleus"/>
    <property type="evidence" value="ECO:0007669"/>
    <property type="project" value="TreeGrafter"/>
</dbReference>
<keyword evidence="6 9" id="KW-0694">RNA-binding</keyword>
<dbReference type="Pfam" id="PF02005">
    <property type="entry name" value="TRM"/>
    <property type="match status" value="1"/>
</dbReference>
<dbReference type="InterPro" id="IPR029063">
    <property type="entry name" value="SAM-dependent_MTases_sf"/>
</dbReference>
<evidence type="ECO:0000256" key="5">
    <source>
        <dbReference type="ARBA" id="ARBA00022694"/>
    </source>
</evidence>
<accession>A0A8J8NVT7</accession>